<dbReference type="OrthoDB" id="9804333at2"/>
<dbReference type="GO" id="GO:0004534">
    <property type="term" value="F:5'-3' RNA exonuclease activity"/>
    <property type="evidence" value="ECO:0007669"/>
    <property type="project" value="TreeGrafter"/>
</dbReference>
<evidence type="ECO:0000313" key="2">
    <source>
        <dbReference type="EMBL" id="SNS02421.1"/>
    </source>
</evidence>
<dbReference type="SUPFAM" id="SSF89550">
    <property type="entry name" value="PHP domain-like"/>
    <property type="match status" value="1"/>
</dbReference>
<dbReference type="PANTHER" id="PTHR42924">
    <property type="entry name" value="EXONUCLEASE"/>
    <property type="match status" value="1"/>
</dbReference>
<evidence type="ECO:0000259" key="1">
    <source>
        <dbReference type="SMART" id="SM00481"/>
    </source>
</evidence>
<dbReference type="PANTHER" id="PTHR42924:SF3">
    <property type="entry name" value="POLYMERASE_HISTIDINOL PHOSPHATASE N-TERMINAL DOMAIN-CONTAINING PROTEIN"/>
    <property type="match status" value="1"/>
</dbReference>
<protein>
    <recommendedName>
        <fullName evidence="1">Polymerase/histidinol phosphatase N-terminal domain-containing protein</fullName>
    </recommendedName>
</protein>
<evidence type="ECO:0000313" key="3">
    <source>
        <dbReference type="Proteomes" id="UP000198373"/>
    </source>
</evidence>
<dbReference type="AlphaFoldDB" id="A0A239B4D9"/>
<dbReference type="Gene3D" id="1.10.150.650">
    <property type="match status" value="1"/>
</dbReference>
<dbReference type="CDD" id="cd07438">
    <property type="entry name" value="PHP_HisPPase_AMP"/>
    <property type="match status" value="1"/>
</dbReference>
<feature type="domain" description="Polymerase/histidinol phosphatase N-terminal" evidence="1">
    <location>
        <begin position="3"/>
        <end position="67"/>
    </location>
</feature>
<dbReference type="Proteomes" id="UP000198373">
    <property type="component" value="Unassembled WGS sequence"/>
</dbReference>
<sequence>MRIDLHTHTSVSDGTDSPAELLAAARAAGLDVVALTDHDTTAGWAQAERARPDGLTVVPGMELSCRWFPTGAPPISVHLLAYLFDPGHAGLAAERARLRDERLSRGERIVRALAEAGHPVVWSEIVERADGGVVGRPHVARALVEAGVVDSIEHAFATLLHHRSPFYVAKADTDVLRGIELVREAGGVPVFAHGLATRRGRVVGDEAVRRMADAGLLGLEVDHPDHDPDERAHLRDLAGELGLLVTGSSDYHGTNKTTPIGACTTAPDQYEALLAAGTGAAPLSGTVGTPGHHG</sequence>
<dbReference type="GO" id="GO:0035312">
    <property type="term" value="F:5'-3' DNA exonuclease activity"/>
    <property type="evidence" value="ECO:0007669"/>
    <property type="project" value="TreeGrafter"/>
</dbReference>
<dbReference type="RefSeq" id="WP_089304204.1">
    <property type="nucleotide sequence ID" value="NZ_FZOO01000001.1"/>
</dbReference>
<dbReference type="InterPro" id="IPR004013">
    <property type="entry name" value="PHP_dom"/>
</dbReference>
<dbReference type="SMART" id="SM00481">
    <property type="entry name" value="POLIIIAc"/>
    <property type="match status" value="1"/>
</dbReference>
<proteinExistence type="predicted"/>
<dbReference type="InterPro" id="IPR052018">
    <property type="entry name" value="PHP_domain"/>
</dbReference>
<organism evidence="2 3">
    <name type="scientific">Geodermatophilus pulveris</name>
    <dbReference type="NCBI Taxonomy" id="1564159"/>
    <lineage>
        <taxon>Bacteria</taxon>
        <taxon>Bacillati</taxon>
        <taxon>Actinomycetota</taxon>
        <taxon>Actinomycetes</taxon>
        <taxon>Geodermatophilales</taxon>
        <taxon>Geodermatophilaceae</taxon>
        <taxon>Geodermatophilus</taxon>
    </lineage>
</organism>
<gene>
    <name evidence="2" type="ORF">SAMN06893096_101413</name>
</gene>
<dbReference type="Gene3D" id="3.20.20.140">
    <property type="entry name" value="Metal-dependent hydrolases"/>
    <property type="match status" value="1"/>
</dbReference>
<accession>A0A239B4D9</accession>
<keyword evidence="3" id="KW-1185">Reference proteome</keyword>
<dbReference type="InterPro" id="IPR003141">
    <property type="entry name" value="Pol/His_phosphatase_N"/>
</dbReference>
<dbReference type="EMBL" id="FZOO01000001">
    <property type="protein sequence ID" value="SNS02421.1"/>
    <property type="molecule type" value="Genomic_DNA"/>
</dbReference>
<reference evidence="3" key="1">
    <citation type="submission" date="2017-06" db="EMBL/GenBank/DDBJ databases">
        <authorList>
            <person name="Varghese N."/>
            <person name="Submissions S."/>
        </authorList>
    </citation>
    <scope>NUCLEOTIDE SEQUENCE [LARGE SCALE GENOMIC DNA]</scope>
    <source>
        <strain evidence="3">DSM 46839</strain>
    </source>
</reference>
<dbReference type="InterPro" id="IPR016195">
    <property type="entry name" value="Pol/histidinol_Pase-like"/>
</dbReference>
<name>A0A239B4D9_9ACTN</name>
<dbReference type="Pfam" id="PF02811">
    <property type="entry name" value="PHP"/>
    <property type="match status" value="1"/>
</dbReference>